<protein>
    <submittedName>
        <fullName evidence="1">Glutaredoxin family protein</fullName>
    </submittedName>
</protein>
<name>A0A5J6LJJ6_9GAMM</name>
<accession>A0A5J6LJJ6</accession>
<dbReference type="InterPro" id="IPR036249">
    <property type="entry name" value="Thioredoxin-like_sf"/>
</dbReference>
<dbReference type="SUPFAM" id="SSF52833">
    <property type="entry name" value="Thioredoxin-like"/>
    <property type="match status" value="1"/>
</dbReference>
<dbReference type="Gene3D" id="3.40.30.10">
    <property type="entry name" value="Glutaredoxin"/>
    <property type="match status" value="1"/>
</dbReference>
<proteinExistence type="predicted"/>
<gene>
    <name evidence="1" type="ORF">F5I99_11175</name>
</gene>
<sequence>MTTQGCHLCDQAIEVMLQVLDADRFCVDLVDIAFDDRLMGRYATRIPVLVVPASGAELNWPFGAEQLRSFSDQALSARCAPGEH</sequence>
<dbReference type="Pfam" id="PF05768">
    <property type="entry name" value="Glrx-like"/>
    <property type="match status" value="1"/>
</dbReference>
<dbReference type="AlphaFoldDB" id="A0A5J6LJJ6"/>
<dbReference type="InterPro" id="IPR008554">
    <property type="entry name" value="Glutaredoxin-like"/>
</dbReference>
<dbReference type="EMBL" id="CP044222">
    <property type="protein sequence ID" value="QEW08573.1"/>
    <property type="molecule type" value="Genomic_DNA"/>
</dbReference>
<reference evidence="1 2" key="1">
    <citation type="submission" date="2019-09" db="EMBL/GenBank/DDBJ databases">
        <title>Nitrincola iocasae sp. nov., a bacterium isolated from the sediment collected at a cold seep field in South China Sea.</title>
        <authorList>
            <person name="Zhang H."/>
            <person name="Wang H."/>
            <person name="Li C."/>
        </authorList>
    </citation>
    <scope>NUCLEOTIDE SEQUENCE [LARGE SCALE GENOMIC DNA]</scope>
    <source>
        <strain evidence="1 2">KXZD1103</strain>
    </source>
</reference>
<evidence type="ECO:0000313" key="2">
    <source>
        <dbReference type="Proteomes" id="UP000325606"/>
    </source>
</evidence>
<evidence type="ECO:0000313" key="1">
    <source>
        <dbReference type="EMBL" id="QEW08573.1"/>
    </source>
</evidence>
<dbReference type="Proteomes" id="UP000325606">
    <property type="component" value="Chromosome"/>
</dbReference>
<dbReference type="KEGG" id="nik:F5I99_11175"/>
<organism evidence="1 2">
    <name type="scientific">Nitrincola iocasae</name>
    <dbReference type="NCBI Taxonomy" id="2614693"/>
    <lineage>
        <taxon>Bacteria</taxon>
        <taxon>Pseudomonadati</taxon>
        <taxon>Pseudomonadota</taxon>
        <taxon>Gammaproteobacteria</taxon>
        <taxon>Oceanospirillales</taxon>
        <taxon>Oceanospirillaceae</taxon>
        <taxon>Nitrincola</taxon>
    </lineage>
</organism>
<keyword evidence="2" id="KW-1185">Reference proteome</keyword>